<dbReference type="GO" id="GO:0006412">
    <property type="term" value="P:translation"/>
    <property type="evidence" value="ECO:0007669"/>
    <property type="project" value="UniProtKB-UniRule"/>
</dbReference>
<dbReference type="CDD" id="cd00392">
    <property type="entry name" value="Ribosomal_L13"/>
    <property type="match status" value="1"/>
</dbReference>
<comment type="similarity">
    <text evidence="1 5 6">Belongs to the universal ribosomal protein uL13 family.</text>
</comment>
<evidence type="ECO:0000313" key="8">
    <source>
        <dbReference type="Proteomes" id="UP000033058"/>
    </source>
</evidence>
<dbReference type="HAMAP" id="MF_01366">
    <property type="entry name" value="Ribosomal_uL13"/>
    <property type="match status" value="1"/>
</dbReference>
<dbReference type="NCBIfam" id="TIGR01077">
    <property type="entry name" value="L13_A_E"/>
    <property type="match status" value="1"/>
</dbReference>
<evidence type="ECO:0000256" key="3">
    <source>
        <dbReference type="ARBA" id="ARBA00022980"/>
    </source>
</evidence>
<dbReference type="InterPro" id="IPR005823">
    <property type="entry name" value="Ribosomal_uL13_bac-type"/>
</dbReference>
<dbReference type="RefSeq" id="WP_048036260.1">
    <property type="nucleotide sequence ID" value="NZ_CP009509.1"/>
</dbReference>
<dbReference type="GeneID" id="24852635"/>
<sequence length="140" mass="15677">MTVIDAKGLILGRLASSVAKQLLSGDEKVYIINAEKAIISGSRAATLREYRETRDRGAMEFGPYFPKRPDRILKRTIRGMLPYKRARGRDAMSRLKVYVGVPYELKGAETTTIADADMRLLSSNKYVELGEVSQKMGSKF</sequence>
<gene>
    <name evidence="5" type="primary">rpl13</name>
    <name evidence="7" type="ORF">MSMAW_2848</name>
</gene>
<evidence type="ECO:0000256" key="5">
    <source>
        <dbReference type="HAMAP-Rule" id="MF_01366"/>
    </source>
</evidence>
<evidence type="ECO:0000256" key="1">
    <source>
        <dbReference type="ARBA" id="ARBA00006227"/>
    </source>
</evidence>
<dbReference type="PANTHER" id="PTHR11545:SF3">
    <property type="entry name" value="LARGE RIBOSOMAL SUBUNIT PROTEIN UL13"/>
    <property type="match status" value="1"/>
</dbReference>
<keyword evidence="4 5" id="KW-0687">Ribonucleoprotein</keyword>
<dbReference type="Gene3D" id="3.90.1180.10">
    <property type="entry name" value="Ribosomal protein L13"/>
    <property type="match status" value="1"/>
</dbReference>
<dbReference type="SUPFAM" id="SSF52161">
    <property type="entry name" value="Ribosomal protein L13"/>
    <property type="match status" value="1"/>
</dbReference>
<keyword evidence="3 5" id="KW-0689">Ribosomal protein</keyword>
<reference evidence="7 8" key="1">
    <citation type="submission" date="2014-07" db="EMBL/GenBank/DDBJ databases">
        <title>Methanogenic archaea and the global carbon cycle.</title>
        <authorList>
            <person name="Henriksen J.R."/>
            <person name="Luke J."/>
            <person name="Reinhart S."/>
            <person name="Benedict M.N."/>
            <person name="Youngblut N.D."/>
            <person name="Metcalf M.E."/>
            <person name="Whitaker R.J."/>
            <person name="Metcalf W.W."/>
        </authorList>
    </citation>
    <scope>NUCLEOTIDE SEQUENCE [LARGE SCALE GENOMIC DNA]</scope>
    <source>
        <strain evidence="7 8">WWM610</strain>
    </source>
</reference>
<dbReference type="InterPro" id="IPR023563">
    <property type="entry name" value="Ribosomal_uL13_CS"/>
</dbReference>
<dbReference type="HOGENOM" id="CLU_076922_1_0_2"/>
<name>A0A0E3PYS3_METMZ</name>
<dbReference type="EMBL" id="CP009509">
    <property type="protein sequence ID" value="AKB41839.1"/>
    <property type="molecule type" value="Genomic_DNA"/>
</dbReference>
<evidence type="ECO:0000256" key="4">
    <source>
        <dbReference type="ARBA" id="ARBA00023274"/>
    </source>
</evidence>
<dbReference type="InterPro" id="IPR005822">
    <property type="entry name" value="Ribosomal_uL13"/>
</dbReference>
<proteinExistence type="inferred from homology"/>
<dbReference type="PIRSF" id="PIRSF002181">
    <property type="entry name" value="Ribosomal_L13"/>
    <property type="match status" value="1"/>
</dbReference>
<evidence type="ECO:0000256" key="6">
    <source>
        <dbReference type="RuleBase" id="RU003877"/>
    </source>
</evidence>
<dbReference type="Pfam" id="PF00572">
    <property type="entry name" value="Ribosomal_L13"/>
    <property type="match status" value="1"/>
</dbReference>
<dbReference type="InterPro" id="IPR005755">
    <property type="entry name" value="Ribosomal_uL13_euk/arc"/>
</dbReference>
<protein>
    <recommendedName>
        <fullName evidence="5">Large ribosomal subunit protein uL13</fullName>
    </recommendedName>
</protein>
<evidence type="ECO:0000256" key="2">
    <source>
        <dbReference type="ARBA" id="ARBA00011838"/>
    </source>
</evidence>
<comment type="subunit">
    <text evidence="2 5">Part of the 50S ribosomal subunit.</text>
</comment>
<dbReference type="AlphaFoldDB" id="A0A0E3PYS3"/>
<dbReference type="PANTHER" id="PTHR11545">
    <property type="entry name" value="RIBOSOMAL PROTEIN L13"/>
    <property type="match status" value="1"/>
</dbReference>
<dbReference type="InterPro" id="IPR036899">
    <property type="entry name" value="Ribosomal_uL13_sf"/>
</dbReference>
<dbReference type="PROSITE" id="PS00783">
    <property type="entry name" value="RIBOSOMAL_L13"/>
    <property type="match status" value="1"/>
</dbReference>
<dbReference type="PATRIC" id="fig|1434117.4.peg.3613"/>
<dbReference type="GO" id="GO:0017148">
    <property type="term" value="P:negative regulation of translation"/>
    <property type="evidence" value="ECO:0007669"/>
    <property type="project" value="TreeGrafter"/>
</dbReference>
<organism evidence="7 8">
    <name type="scientific">Methanosarcina mazei WWM610</name>
    <dbReference type="NCBI Taxonomy" id="1434117"/>
    <lineage>
        <taxon>Archaea</taxon>
        <taxon>Methanobacteriati</taxon>
        <taxon>Methanobacteriota</taxon>
        <taxon>Stenosarchaea group</taxon>
        <taxon>Methanomicrobia</taxon>
        <taxon>Methanosarcinales</taxon>
        <taxon>Methanosarcinaceae</taxon>
        <taxon>Methanosarcina</taxon>
    </lineage>
</organism>
<dbReference type="Proteomes" id="UP000033058">
    <property type="component" value="Chromosome"/>
</dbReference>
<comment type="function">
    <text evidence="5">This protein is one of the early assembly proteins of the 50S ribosomal subunit, although it is not seen to bind rRNA by itself. It is important during the early stages of 50S assembly.</text>
</comment>
<dbReference type="GO" id="GO:0003729">
    <property type="term" value="F:mRNA binding"/>
    <property type="evidence" value="ECO:0007669"/>
    <property type="project" value="TreeGrafter"/>
</dbReference>
<dbReference type="FunFam" id="3.90.1180.10:FF:000012">
    <property type="entry name" value="50S ribosomal protein L13"/>
    <property type="match status" value="1"/>
</dbReference>
<evidence type="ECO:0000313" key="7">
    <source>
        <dbReference type="EMBL" id="AKB41839.1"/>
    </source>
</evidence>
<dbReference type="NCBIfam" id="NF005004">
    <property type="entry name" value="PRK06394.1"/>
    <property type="match status" value="1"/>
</dbReference>
<dbReference type="GO" id="GO:0022625">
    <property type="term" value="C:cytosolic large ribosomal subunit"/>
    <property type="evidence" value="ECO:0007669"/>
    <property type="project" value="UniProtKB-UniRule"/>
</dbReference>
<dbReference type="GO" id="GO:0003735">
    <property type="term" value="F:structural constituent of ribosome"/>
    <property type="evidence" value="ECO:0007669"/>
    <property type="project" value="UniProtKB-UniRule"/>
</dbReference>
<accession>A0A0E3PYS3</accession>